<dbReference type="OrthoDB" id="5581259at2759"/>
<dbReference type="PANTHER" id="PTHR12703">
    <property type="entry name" value="TRANSMEMBRANE PROTEIN 33"/>
    <property type="match status" value="1"/>
</dbReference>
<comment type="caution">
    <text evidence="7">The sequence shown here is derived from an EMBL/GenBank/DDBJ whole genome shotgun (WGS) entry which is preliminary data.</text>
</comment>
<dbReference type="AlphaFoldDB" id="A0A9P4P192"/>
<dbReference type="PANTHER" id="PTHR12703:SF4">
    <property type="entry name" value="TRANSMEMBRANE PROTEIN 33"/>
    <property type="match status" value="1"/>
</dbReference>
<sequence>MAGPPPTTLSLQDRLLKLAQTLQFAWFVGHVSLLLCTLRYGLSYLTFNFNSKWATFSYRTAFVSAAATYGIVVYKSYRARVRQGKSTGLVALLADENVQYLAISFVWLFFRQVPLAILPFSVYSVFHVLTYTRANLLPAISPSPAAAPTSPGAKPKATGLSDTIGKFVKEYYDLSMGLVAALEIALWFRIFGSAIFFQKGSWILLLAYTAFFRARYAQSTFVQKAVSNITNRADASFANQSTPPAVRNAWESVKGLGRQAHDATDLTRYVGGREPAGVKKAQ</sequence>
<reference evidence="7" key="1">
    <citation type="journal article" date="2020" name="Stud. Mycol.">
        <title>101 Dothideomycetes genomes: a test case for predicting lifestyles and emergence of pathogens.</title>
        <authorList>
            <person name="Haridas S."/>
            <person name="Albert R."/>
            <person name="Binder M."/>
            <person name="Bloem J."/>
            <person name="Labutti K."/>
            <person name="Salamov A."/>
            <person name="Andreopoulos B."/>
            <person name="Baker S."/>
            <person name="Barry K."/>
            <person name="Bills G."/>
            <person name="Bluhm B."/>
            <person name="Cannon C."/>
            <person name="Castanera R."/>
            <person name="Culley D."/>
            <person name="Daum C."/>
            <person name="Ezra D."/>
            <person name="Gonzalez J."/>
            <person name="Henrissat B."/>
            <person name="Kuo A."/>
            <person name="Liang C."/>
            <person name="Lipzen A."/>
            <person name="Lutzoni F."/>
            <person name="Magnuson J."/>
            <person name="Mondo S."/>
            <person name="Nolan M."/>
            <person name="Ohm R."/>
            <person name="Pangilinan J."/>
            <person name="Park H.-J."/>
            <person name="Ramirez L."/>
            <person name="Alfaro M."/>
            <person name="Sun H."/>
            <person name="Tritt A."/>
            <person name="Yoshinaga Y."/>
            <person name="Zwiers L.-H."/>
            <person name="Turgeon B."/>
            <person name="Goodwin S."/>
            <person name="Spatafora J."/>
            <person name="Crous P."/>
            <person name="Grigoriev I."/>
        </authorList>
    </citation>
    <scope>NUCLEOTIDE SEQUENCE</scope>
    <source>
        <strain evidence="7">CBS 130266</strain>
    </source>
</reference>
<feature type="transmembrane region" description="Helical" evidence="6">
    <location>
        <begin position="24"/>
        <end position="44"/>
    </location>
</feature>
<evidence type="ECO:0000256" key="3">
    <source>
        <dbReference type="ARBA" id="ARBA00022692"/>
    </source>
</evidence>
<evidence type="ECO:0000313" key="7">
    <source>
        <dbReference type="EMBL" id="KAF2435571.1"/>
    </source>
</evidence>
<dbReference type="InterPro" id="IPR051645">
    <property type="entry name" value="PER33/POM33_regulator"/>
</dbReference>
<evidence type="ECO:0000256" key="6">
    <source>
        <dbReference type="SAM" id="Phobius"/>
    </source>
</evidence>
<proteinExistence type="inferred from homology"/>
<organism evidence="7 8">
    <name type="scientific">Tothia fuscella</name>
    <dbReference type="NCBI Taxonomy" id="1048955"/>
    <lineage>
        <taxon>Eukaryota</taxon>
        <taxon>Fungi</taxon>
        <taxon>Dikarya</taxon>
        <taxon>Ascomycota</taxon>
        <taxon>Pezizomycotina</taxon>
        <taxon>Dothideomycetes</taxon>
        <taxon>Pleosporomycetidae</taxon>
        <taxon>Venturiales</taxon>
        <taxon>Cylindrosympodiaceae</taxon>
        <taxon>Tothia</taxon>
    </lineage>
</organism>
<comment type="subcellular location">
    <subcellularLocation>
        <location evidence="1">Membrane</location>
        <topology evidence="1">Multi-pass membrane protein</topology>
    </subcellularLocation>
</comment>
<feature type="transmembrane region" description="Helical" evidence="6">
    <location>
        <begin position="56"/>
        <end position="77"/>
    </location>
</feature>
<comment type="similarity">
    <text evidence="2">Belongs to the PER33/POM33 family.</text>
</comment>
<keyword evidence="3 6" id="KW-0812">Transmembrane</keyword>
<evidence type="ECO:0000256" key="4">
    <source>
        <dbReference type="ARBA" id="ARBA00022989"/>
    </source>
</evidence>
<dbReference type="Proteomes" id="UP000800235">
    <property type="component" value="Unassembled WGS sequence"/>
</dbReference>
<dbReference type="InterPro" id="IPR005344">
    <property type="entry name" value="TMEM33/Pom33"/>
</dbReference>
<evidence type="ECO:0000256" key="5">
    <source>
        <dbReference type="ARBA" id="ARBA00023136"/>
    </source>
</evidence>
<dbReference type="Pfam" id="PF03661">
    <property type="entry name" value="TMEM33_Pom33"/>
    <property type="match status" value="1"/>
</dbReference>
<keyword evidence="5 6" id="KW-0472">Membrane</keyword>
<feature type="transmembrane region" description="Helical" evidence="6">
    <location>
        <begin position="116"/>
        <end position="134"/>
    </location>
</feature>
<name>A0A9P4P192_9PEZI</name>
<keyword evidence="8" id="KW-1185">Reference proteome</keyword>
<evidence type="ECO:0000256" key="1">
    <source>
        <dbReference type="ARBA" id="ARBA00004141"/>
    </source>
</evidence>
<dbReference type="GO" id="GO:0016020">
    <property type="term" value="C:membrane"/>
    <property type="evidence" value="ECO:0007669"/>
    <property type="project" value="UniProtKB-SubCell"/>
</dbReference>
<evidence type="ECO:0000256" key="2">
    <source>
        <dbReference type="ARBA" id="ARBA00007322"/>
    </source>
</evidence>
<dbReference type="GO" id="GO:0005783">
    <property type="term" value="C:endoplasmic reticulum"/>
    <property type="evidence" value="ECO:0007669"/>
    <property type="project" value="TreeGrafter"/>
</dbReference>
<dbReference type="GO" id="GO:0071786">
    <property type="term" value="P:endoplasmic reticulum tubular network organization"/>
    <property type="evidence" value="ECO:0007669"/>
    <property type="project" value="TreeGrafter"/>
</dbReference>
<gene>
    <name evidence="7" type="ORF">EJ08DRAFT_604569</name>
</gene>
<evidence type="ECO:0000313" key="8">
    <source>
        <dbReference type="Proteomes" id="UP000800235"/>
    </source>
</evidence>
<keyword evidence="4 6" id="KW-1133">Transmembrane helix</keyword>
<protein>
    <recommendedName>
        <fullName evidence="9">Endoplasmic reticulum protein</fullName>
    </recommendedName>
</protein>
<dbReference type="GO" id="GO:0061024">
    <property type="term" value="P:membrane organization"/>
    <property type="evidence" value="ECO:0007669"/>
    <property type="project" value="TreeGrafter"/>
</dbReference>
<evidence type="ECO:0008006" key="9">
    <source>
        <dbReference type="Google" id="ProtNLM"/>
    </source>
</evidence>
<dbReference type="EMBL" id="MU007013">
    <property type="protein sequence ID" value="KAF2435571.1"/>
    <property type="molecule type" value="Genomic_DNA"/>
</dbReference>
<accession>A0A9P4P192</accession>